<evidence type="ECO:0000313" key="4">
    <source>
        <dbReference type="EMBL" id="GBF56429.1"/>
    </source>
</evidence>
<dbReference type="InterPro" id="IPR046454">
    <property type="entry name" value="GpA_endonuclease"/>
</dbReference>
<evidence type="ECO:0000256" key="1">
    <source>
        <dbReference type="SAM" id="MobiDB-lite"/>
    </source>
</evidence>
<evidence type="ECO:0000259" key="3">
    <source>
        <dbReference type="Pfam" id="PF20454"/>
    </source>
</evidence>
<dbReference type="GO" id="GO:0016887">
    <property type="term" value="F:ATP hydrolysis activity"/>
    <property type="evidence" value="ECO:0007669"/>
    <property type="project" value="InterPro"/>
</dbReference>
<feature type="domain" description="Terminase large subunit GpA endonuclease" evidence="3">
    <location>
        <begin position="336"/>
        <end position="626"/>
    </location>
</feature>
<gene>
    <name evidence="4" type="ORF">PbB2_00085</name>
</gene>
<name>A0A2P2E5V7_9PROT</name>
<evidence type="ECO:0000313" key="5">
    <source>
        <dbReference type="Proteomes" id="UP000245086"/>
    </source>
</evidence>
<dbReference type="Pfam" id="PF20454">
    <property type="entry name" value="GpA_nuclease"/>
    <property type="match status" value="1"/>
</dbReference>
<dbReference type="InterPro" id="IPR027417">
    <property type="entry name" value="P-loop_NTPase"/>
</dbReference>
<dbReference type="AlphaFoldDB" id="A0A2P2E5V7"/>
<protein>
    <submittedName>
        <fullName evidence="4">Uncharacterized protein</fullName>
    </submittedName>
</protein>
<organism evidence="4 5">
    <name type="scientific">Candidatus Phycosocius bacilliformis</name>
    <dbReference type="NCBI Taxonomy" id="1445552"/>
    <lineage>
        <taxon>Bacteria</taxon>
        <taxon>Pseudomonadati</taxon>
        <taxon>Pseudomonadota</taxon>
        <taxon>Alphaproteobacteria</taxon>
        <taxon>Caulobacterales</taxon>
        <taxon>Caulobacterales incertae sedis</taxon>
        <taxon>Candidatus Phycosocius</taxon>
    </lineage>
</organism>
<sequence length="698" mass="76546">MASALLSVAGTASAAQVVFGALAQVAAPAPFRRIADCVAQARHVGAASGSSRPGLWDNAVYPEAVEIMDCLDETHPATNVVVCGAAQLFKTEVGLNFMAHTILDDPCGFIFATSTIGDLREFTGTKFQGMIDDSPELKRRVFGIVEKSAQGSNATSKRFKGGSIAMVTASSSRGLQAKSNRKGWGDEVAEWPLDVGGRGSPVEQMRTRADAQYNAKFLWTSTPKDLPDCKITQMLEAGDYRVRFHQCPQCTDWTDWRFEDLTEIDGNPHLVCRSCGYPIPEGQKNKIRANGKWIKTYKVLDDEGQEDPRNPSPPEIIPDAEIDRWHQRTSAGRDPSFTFNQLISAFKPWSKLMAEGRDAEKGDTAKKKVFSQQKLGRAWNPDTESADADLLHACVGKFTPPRGRIPRWACRLTLAVDVQGNRLEWAAWAWGPNDTGARIDWGEIEGDPTRRAVWSKLDADVIPRKWPSDHLIDLAADGVAIDSGGQEGVTPQVYGFVGRRPGLYAIKGDTGVQPQASYLWRAPKVARAKLAGRTVSTNLYFLANGETKSLIASGLRLSIQAAEEQEFQAGGLYLTAETSLEHVKQLTAEVYTPSARPGGRGTWERKAGQANEQLDLARMAMALNWHQTRVWDAERWQREFIARARPVEAAEAPPMLELMMAQGEAPPAPVVIPLNPGAAPAKPPRRKLTKIGGFFDRS</sequence>
<feature type="compositionally biased region" description="Basic and acidic residues" evidence="1">
    <location>
        <begin position="300"/>
        <end position="309"/>
    </location>
</feature>
<comment type="caution">
    <text evidence="4">The sequence shown here is derived from an EMBL/GenBank/DDBJ whole genome shotgun (WGS) entry which is preliminary data.</text>
</comment>
<dbReference type="Pfam" id="PF05876">
    <property type="entry name" value="GpA_ATPase"/>
    <property type="match status" value="1"/>
</dbReference>
<feature type="region of interest" description="Disordered" evidence="1">
    <location>
        <begin position="300"/>
        <end position="319"/>
    </location>
</feature>
<keyword evidence="5" id="KW-1185">Reference proteome</keyword>
<feature type="domain" description="Phage terminase large subunit GpA ATPase" evidence="2">
    <location>
        <begin position="50"/>
        <end position="293"/>
    </location>
</feature>
<dbReference type="OrthoDB" id="5181253at2"/>
<evidence type="ECO:0000259" key="2">
    <source>
        <dbReference type="Pfam" id="PF05876"/>
    </source>
</evidence>
<dbReference type="InterPro" id="IPR046453">
    <property type="entry name" value="GpA_ATPase"/>
</dbReference>
<accession>A0A2P2E5V7</accession>
<proteinExistence type="predicted"/>
<dbReference type="Proteomes" id="UP000245086">
    <property type="component" value="Unassembled WGS sequence"/>
</dbReference>
<dbReference type="GO" id="GO:0004519">
    <property type="term" value="F:endonuclease activity"/>
    <property type="evidence" value="ECO:0007669"/>
    <property type="project" value="InterPro"/>
</dbReference>
<dbReference type="EMBL" id="BFBR01000001">
    <property type="protein sequence ID" value="GBF56429.1"/>
    <property type="molecule type" value="Genomic_DNA"/>
</dbReference>
<reference evidence="4" key="1">
    <citation type="journal article" date="2018" name="Genome Announc.">
        <title>Draft Genome Sequence of "Candidatus Phycosocius bacilliformis," an Alphaproteobacterial Ectosymbiont of the Hydrocarbon-Producing Green Alga Botryococcus braunii.</title>
        <authorList>
            <person name="Tanabe Y."/>
            <person name="Yamaguchi H."/>
            <person name="Watanabe M.M."/>
        </authorList>
    </citation>
    <scope>NUCLEOTIDE SEQUENCE [LARGE SCALE GENOMIC DNA]</scope>
    <source>
        <strain evidence="4">BOTRYCO-2</strain>
    </source>
</reference>
<dbReference type="Gene3D" id="3.40.50.300">
    <property type="entry name" value="P-loop containing nucleotide triphosphate hydrolases"/>
    <property type="match status" value="1"/>
</dbReference>
<dbReference type="RefSeq" id="WP_108983321.1">
    <property type="nucleotide sequence ID" value="NZ_BFBR01000001.1"/>
</dbReference>